<keyword evidence="2" id="KW-1185">Reference proteome</keyword>
<dbReference type="InterPro" id="IPR025361">
    <property type="entry name" value="DUF4265"/>
</dbReference>
<dbReference type="EMBL" id="CP133762">
    <property type="protein sequence ID" value="WMX48932.1"/>
    <property type="molecule type" value="Genomic_DNA"/>
</dbReference>
<organism evidence="1 2">
    <name type="scientific">Streptomyces roseicoloratus</name>
    <dbReference type="NCBI Taxonomy" id="2508722"/>
    <lineage>
        <taxon>Bacteria</taxon>
        <taxon>Bacillati</taxon>
        <taxon>Actinomycetota</taxon>
        <taxon>Actinomycetes</taxon>
        <taxon>Kitasatosporales</taxon>
        <taxon>Streptomycetaceae</taxon>
        <taxon>Streptomyces</taxon>
    </lineage>
</organism>
<reference evidence="1 2" key="1">
    <citation type="submission" date="2023-09" db="EMBL/GenBank/DDBJ databases">
        <title>Complete genome of Streptomyces roseicoloratus T14.</title>
        <authorList>
            <person name="Bashizi T."/>
            <person name="Kim M.-J."/>
            <person name="Lee G."/>
            <person name="Tagele S.B."/>
            <person name="Shin J.-H."/>
        </authorList>
    </citation>
    <scope>NUCLEOTIDE SEQUENCE [LARGE SCALE GENOMIC DNA]</scope>
    <source>
        <strain evidence="1 2">T14</strain>
    </source>
</reference>
<evidence type="ECO:0000313" key="1">
    <source>
        <dbReference type="EMBL" id="WMX48932.1"/>
    </source>
</evidence>
<sequence>MKIWFRSVPHMGRLSQDTEGLWAVPVGADTARVVNVPFLQDGVAEGDLVRYTTDAEGTHWATGRAEASGNVTIRVLPVRHGPLGPDARAVHEWFARFGPGGESFGATLPLVALTVPADAPMAEIKALLVRGVEDGWWHWETGCATDTWNAA</sequence>
<accession>A0ABY9S3U7</accession>
<proteinExistence type="predicted"/>
<protein>
    <submittedName>
        <fullName evidence="1">DUF4265 domain-containing protein</fullName>
    </submittedName>
</protein>
<dbReference type="Pfam" id="PF14085">
    <property type="entry name" value="DUF4265"/>
    <property type="match status" value="1"/>
</dbReference>
<dbReference type="Proteomes" id="UP001250858">
    <property type="component" value="Chromosome"/>
</dbReference>
<name>A0ABY9S3U7_9ACTN</name>
<dbReference type="RefSeq" id="WP_309550198.1">
    <property type="nucleotide sequence ID" value="NZ_CP133762.1"/>
</dbReference>
<gene>
    <name evidence="1" type="ORF">RGF97_18250</name>
</gene>
<evidence type="ECO:0000313" key="2">
    <source>
        <dbReference type="Proteomes" id="UP001250858"/>
    </source>
</evidence>